<dbReference type="AlphaFoldDB" id="A0A8H7VRR2"/>
<keyword evidence="3" id="KW-1185">Reference proteome</keyword>
<evidence type="ECO:0000256" key="1">
    <source>
        <dbReference type="SAM" id="MobiDB-lite"/>
    </source>
</evidence>
<gene>
    <name evidence="2" type="ORF">INT45_003759</name>
</gene>
<name>A0A8H7VRR2_9FUNG</name>
<comment type="caution">
    <text evidence="2">The sequence shown here is derived from an EMBL/GenBank/DDBJ whole genome shotgun (WGS) entry which is preliminary data.</text>
</comment>
<sequence>MQNCIKLATSAAAVASDGLLIRLNLNNTPTTTPTSPTTTPSASALTAQASTAQKSTAEIKFDFMSEIQQVLACKNIILFKAYQFDQELLKRIDAEEHAINIKASIMKDTIKQTTQFIQI</sequence>
<reference evidence="2 3" key="1">
    <citation type="submission" date="2020-12" db="EMBL/GenBank/DDBJ databases">
        <title>Metabolic potential, ecology and presence of endohyphal bacteria is reflected in genomic diversity of Mucoromycotina.</title>
        <authorList>
            <person name="Muszewska A."/>
            <person name="Okrasinska A."/>
            <person name="Steczkiewicz K."/>
            <person name="Drgas O."/>
            <person name="Orlowska M."/>
            <person name="Perlinska-Lenart U."/>
            <person name="Aleksandrzak-Piekarczyk T."/>
            <person name="Szatraj K."/>
            <person name="Zielenkiewicz U."/>
            <person name="Pilsyk S."/>
            <person name="Malc E."/>
            <person name="Mieczkowski P."/>
            <person name="Kruszewska J.S."/>
            <person name="Biernat P."/>
            <person name="Pawlowska J."/>
        </authorList>
    </citation>
    <scope>NUCLEOTIDE SEQUENCE [LARGE SCALE GENOMIC DNA]</scope>
    <source>
        <strain evidence="2 3">CBS 142.35</strain>
    </source>
</reference>
<feature type="region of interest" description="Disordered" evidence="1">
    <location>
        <begin position="27"/>
        <end position="47"/>
    </location>
</feature>
<feature type="compositionally biased region" description="Low complexity" evidence="1">
    <location>
        <begin position="28"/>
        <end position="47"/>
    </location>
</feature>
<protein>
    <submittedName>
        <fullName evidence="2">Uncharacterized protein</fullName>
    </submittedName>
</protein>
<accession>A0A8H7VRR2</accession>
<dbReference type="OrthoDB" id="10436342at2759"/>
<proteinExistence type="predicted"/>
<evidence type="ECO:0000313" key="3">
    <source>
        <dbReference type="Proteomes" id="UP000646827"/>
    </source>
</evidence>
<organism evidence="2 3">
    <name type="scientific">Circinella minor</name>
    <dbReference type="NCBI Taxonomy" id="1195481"/>
    <lineage>
        <taxon>Eukaryota</taxon>
        <taxon>Fungi</taxon>
        <taxon>Fungi incertae sedis</taxon>
        <taxon>Mucoromycota</taxon>
        <taxon>Mucoromycotina</taxon>
        <taxon>Mucoromycetes</taxon>
        <taxon>Mucorales</taxon>
        <taxon>Lichtheimiaceae</taxon>
        <taxon>Circinella</taxon>
    </lineage>
</organism>
<evidence type="ECO:0000313" key="2">
    <source>
        <dbReference type="EMBL" id="KAG2224619.1"/>
    </source>
</evidence>
<dbReference type="Proteomes" id="UP000646827">
    <property type="component" value="Unassembled WGS sequence"/>
</dbReference>
<dbReference type="EMBL" id="JAEPRB010000040">
    <property type="protein sequence ID" value="KAG2224619.1"/>
    <property type="molecule type" value="Genomic_DNA"/>
</dbReference>